<dbReference type="AlphaFoldDB" id="A0A5C2S1S7"/>
<dbReference type="EMBL" id="ML122281">
    <property type="protein sequence ID" value="RPD57358.1"/>
    <property type="molecule type" value="Genomic_DNA"/>
</dbReference>
<organism evidence="2 3">
    <name type="scientific">Lentinus tigrinus ALCF2SS1-6</name>
    <dbReference type="NCBI Taxonomy" id="1328759"/>
    <lineage>
        <taxon>Eukaryota</taxon>
        <taxon>Fungi</taxon>
        <taxon>Dikarya</taxon>
        <taxon>Basidiomycota</taxon>
        <taxon>Agaricomycotina</taxon>
        <taxon>Agaricomycetes</taxon>
        <taxon>Polyporales</taxon>
        <taxon>Polyporaceae</taxon>
        <taxon>Lentinus</taxon>
    </lineage>
</organism>
<accession>A0A5C2S1S7</accession>
<keyword evidence="3" id="KW-1185">Reference proteome</keyword>
<dbReference type="STRING" id="1328759.A0A5C2S1S7"/>
<evidence type="ECO:0008006" key="4">
    <source>
        <dbReference type="Google" id="ProtNLM"/>
    </source>
</evidence>
<gene>
    <name evidence="2" type="ORF">L227DRAFT_229452</name>
</gene>
<feature type="region of interest" description="Disordered" evidence="1">
    <location>
        <begin position="382"/>
        <end position="403"/>
    </location>
</feature>
<dbReference type="OrthoDB" id="2801180at2759"/>
<evidence type="ECO:0000313" key="2">
    <source>
        <dbReference type="EMBL" id="RPD57358.1"/>
    </source>
</evidence>
<evidence type="ECO:0000256" key="1">
    <source>
        <dbReference type="SAM" id="MobiDB-lite"/>
    </source>
</evidence>
<sequence>MSARVFATRDLLDEIVSHLDVTWNEGYSDDPASDESYRKLVRSALAALAVVSRLVSECALNVLWRVLDDVLPLVRLLESWNRPGGKRLIKIRHDIGAAQWSRFRGYARHVRELKHRATSWGCVDPLAWKVLEQRLDGKPMLPLLERLEVSVTMSCLLGSLLVLSPSVQILHLYSSKRTPQSEALIKQLFRLLFSPSGRNTEVVRRTGKAAKKPIIVDHLKSLGQFTALRSIDTMYGGCAMDIATLGIFAALQHLDTMRVDIGLQGEVPGRTIRDGFHSLEELGLRGSSKDIETLMREMSLPHLEDLDISVEGGIGAEPFKNFLGSLRSVLPATLTKMELFPDIFPAHLPTLSLADMLEPMFTLRDLEFLNCQFQTYPRTSQTRTSLRSLPHGQSSNPCGSSPTTATSRYWLIW</sequence>
<proteinExistence type="predicted"/>
<name>A0A5C2S1S7_9APHY</name>
<evidence type="ECO:0000313" key="3">
    <source>
        <dbReference type="Proteomes" id="UP000313359"/>
    </source>
</evidence>
<dbReference type="Proteomes" id="UP000313359">
    <property type="component" value="Unassembled WGS sequence"/>
</dbReference>
<reference evidence="2" key="1">
    <citation type="journal article" date="2018" name="Genome Biol. Evol.">
        <title>Genomics and development of Lentinus tigrinus, a white-rot wood-decaying mushroom with dimorphic fruiting bodies.</title>
        <authorList>
            <person name="Wu B."/>
            <person name="Xu Z."/>
            <person name="Knudson A."/>
            <person name="Carlson A."/>
            <person name="Chen N."/>
            <person name="Kovaka S."/>
            <person name="LaButti K."/>
            <person name="Lipzen A."/>
            <person name="Pennachio C."/>
            <person name="Riley R."/>
            <person name="Schakwitz W."/>
            <person name="Umezawa K."/>
            <person name="Ohm R.A."/>
            <person name="Grigoriev I.V."/>
            <person name="Nagy L.G."/>
            <person name="Gibbons J."/>
            <person name="Hibbett D."/>
        </authorList>
    </citation>
    <scope>NUCLEOTIDE SEQUENCE [LARGE SCALE GENOMIC DNA]</scope>
    <source>
        <strain evidence="2">ALCF2SS1-6</strain>
    </source>
</reference>
<protein>
    <recommendedName>
        <fullName evidence="4">F-box domain-containing protein</fullName>
    </recommendedName>
</protein>